<evidence type="ECO:0000313" key="18">
    <source>
        <dbReference type="EMBL" id="GIQ61963.1"/>
    </source>
</evidence>
<comment type="function">
    <text evidence="1 13">Produces ATP from ADP in the presence of a proton gradient across the membrane.</text>
</comment>
<evidence type="ECO:0000256" key="4">
    <source>
        <dbReference type="ARBA" id="ARBA00014480"/>
    </source>
</evidence>
<evidence type="ECO:0000256" key="8">
    <source>
        <dbReference type="ARBA" id="ARBA00023136"/>
    </source>
</evidence>
<evidence type="ECO:0000256" key="10">
    <source>
        <dbReference type="ARBA" id="ARBA00023310"/>
    </source>
</evidence>
<keyword evidence="8 13" id="KW-0472">Membrane</keyword>
<proteinExistence type="inferred from homology"/>
<comment type="caution">
    <text evidence="18">The sequence shown here is derived from an EMBL/GenBank/DDBJ whole genome shotgun (WGS) entry which is preliminary data.</text>
</comment>
<dbReference type="Gene3D" id="1.20.5.440">
    <property type="entry name" value="ATP synthase delta/epsilon subunit, C-terminal domain"/>
    <property type="match status" value="1"/>
</dbReference>
<dbReference type="NCBIfam" id="NF001846">
    <property type="entry name" value="PRK00571.1-3"/>
    <property type="match status" value="1"/>
</dbReference>
<protein>
    <recommendedName>
        <fullName evidence="4 13">ATP synthase epsilon chain</fullName>
    </recommendedName>
    <alternativeName>
        <fullName evidence="12 13">ATP synthase F1 sector epsilon subunit</fullName>
    </alternativeName>
    <alternativeName>
        <fullName evidence="11 13">F-ATPase epsilon subunit</fullName>
    </alternativeName>
</protein>
<comment type="similarity">
    <text evidence="3 13 14">Belongs to the ATPase epsilon chain family.</text>
</comment>
<comment type="subunit">
    <text evidence="13 14">F-type ATPases have 2 components, CF(1) - the catalytic core - and CF(0) - the membrane proton channel. CF(1) has five subunits: alpha(3), beta(3), gamma(1), delta(1), epsilon(1). CF(0) has three main subunits: a, b and c.</text>
</comment>
<evidence type="ECO:0000256" key="11">
    <source>
        <dbReference type="ARBA" id="ARBA00030215"/>
    </source>
</evidence>
<feature type="coiled-coil region" evidence="15">
    <location>
        <begin position="90"/>
        <end position="117"/>
    </location>
</feature>
<dbReference type="PANTHER" id="PTHR13822:SF10">
    <property type="entry name" value="ATP SYNTHASE EPSILON CHAIN, CHLOROPLASTIC"/>
    <property type="match status" value="1"/>
</dbReference>
<evidence type="ECO:0000259" key="17">
    <source>
        <dbReference type="Pfam" id="PF02823"/>
    </source>
</evidence>
<keyword evidence="7 13" id="KW-0406">Ion transport</keyword>
<dbReference type="PANTHER" id="PTHR13822">
    <property type="entry name" value="ATP SYNTHASE DELTA/EPSILON CHAIN"/>
    <property type="match status" value="1"/>
</dbReference>
<keyword evidence="10 13" id="KW-0066">ATP synthesis</keyword>
<organism evidence="18 19">
    <name type="scientific">Paenibacillus cisolokensis</name>
    <dbReference type="NCBI Taxonomy" id="1658519"/>
    <lineage>
        <taxon>Bacteria</taxon>
        <taxon>Bacillati</taxon>
        <taxon>Bacillota</taxon>
        <taxon>Bacilli</taxon>
        <taxon>Bacillales</taxon>
        <taxon>Paenibacillaceae</taxon>
        <taxon>Paenibacillus</taxon>
    </lineage>
</organism>
<evidence type="ECO:0000256" key="6">
    <source>
        <dbReference type="ARBA" id="ARBA00022781"/>
    </source>
</evidence>
<dbReference type="InterPro" id="IPR036794">
    <property type="entry name" value="ATP_F1_dsu/esu_C_sf"/>
</dbReference>
<evidence type="ECO:0000256" key="2">
    <source>
        <dbReference type="ARBA" id="ARBA00004202"/>
    </source>
</evidence>
<dbReference type="InterPro" id="IPR036771">
    <property type="entry name" value="ATPsynth_dsu/esu_N"/>
</dbReference>
<evidence type="ECO:0000259" key="16">
    <source>
        <dbReference type="Pfam" id="PF00401"/>
    </source>
</evidence>
<dbReference type="InterPro" id="IPR020546">
    <property type="entry name" value="ATP_synth_F1_dsu/esu_N"/>
</dbReference>
<keyword evidence="6 13" id="KW-0375">Hydrogen ion transport</keyword>
<sequence>MSTFMLEIVTPERKLYEQEVNMVSVKGAEGELGILPHHIPLVTPLRIAPVVIKKDGKQTVVAVNGGFIEVRKDKVVILAESAEFPEDIDVERARAAKERAEARLKAAKKDEIDFRRAELSLQRAMNRLNVKTAYDVIG</sequence>
<dbReference type="Proteomes" id="UP000680304">
    <property type="component" value="Unassembled WGS sequence"/>
</dbReference>
<dbReference type="Pfam" id="PF02823">
    <property type="entry name" value="ATP-synt_DE_N"/>
    <property type="match status" value="1"/>
</dbReference>
<dbReference type="SUPFAM" id="SSF46604">
    <property type="entry name" value="Epsilon subunit of F1F0-ATP synthase C-terminal domain"/>
    <property type="match status" value="1"/>
</dbReference>
<dbReference type="EMBL" id="BOVJ01000016">
    <property type="protein sequence ID" value="GIQ61963.1"/>
    <property type="molecule type" value="Genomic_DNA"/>
</dbReference>
<evidence type="ECO:0000256" key="1">
    <source>
        <dbReference type="ARBA" id="ARBA00003543"/>
    </source>
</evidence>
<comment type="subcellular location">
    <subcellularLocation>
        <location evidence="2 13">Cell membrane</location>
        <topology evidence="2 13">Peripheral membrane protein</topology>
    </subcellularLocation>
</comment>
<dbReference type="Pfam" id="PF00401">
    <property type="entry name" value="ATP-synt_DE"/>
    <property type="match status" value="1"/>
</dbReference>
<dbReference type="CDD" id="cd12152">
    <property type="entry name" value="F1-ATPase_delta"/>
    <property type="match status" value="1"/>
</dbReference>
<keyword evidence="5 13" id="KW-0813">Transport</keyword>
<accession>A0ABQ4N1A7</accession>
<keyword evidence="13" id="KW-1003">Cell membrane</keyword>
<reference evidence="18 19" key="1">
    <citation type="submission" date="2021-04" db="EMBL/GenBank/DDBJ databases">
        <title>Draft genome sequence of Paenibacillus cisolokensis, LC2-13A.</title>
        <authorList>
            <person name="Uke A."/>
            <person name="Chhe C."/>
            <person name="Baramee S."/>
            <person name="Kosugi A."/>
        </authorList>
    </citation>
    <scope>NUCLEOTIDE SEQUENCE [LARGE SCALE GENOMIC DNA]</scope>
    <source>
        <strain evidence="18 19">LC2-13A</strain>
    </source>
</reference>
<keyword evidence="15" id="KW-0175">Coiled coil</keyword>
<evidence type="ECO:0000256" key="5">
    <source>
        <dbReference type="ARBA" id="ARBA00022448"/>
    </source>
</evidence>
<keyword evidence="9 13" id="KW-0139">CF(1)</keyword>
<feature type="domain" description="ATP synthase F1 complex delta/epsilon subunit N-terminal" evidence="17">
    <location>
        <begin position="4"/>
        <end position="82"/>
    </location>
</feature>
<dbReference type="InterPro" id="IPR001469">
    <property type="entry name" value="ATP_synth_F1_dsu/esu"/>
</dbReference>
<evidence type="ECO:0000256" key="15">
    <source>
        <dbReference type="SAM" id="Coils"/>
    </source>
</evidence>
<evidence type="ECO:0000256" key="9">
    <source>
        <dbReference type="ARBA" id="ARBA00023196"/>
    </source>
</evidence>
<evidence type="ECO:0000256" key="13">
    <source>
        <dbReference type="HAMAP-Rule" id="MF_00530"/>
    </source>
</evidence>
<evidence type="ECO:0000256" key="14">
    <source>
        <dbReference type="RuleBase" id="RU003656"/>
    </source>
</evidence>
<dbReference type="HAMAP" id="MF_00530">
    <property type="entry name" value="ATP_synth_epsil_bac"/>
    <property type="match status" value="1"/>
</dbReference>
<dbReference type="NCBIfam" id="TIGR01216">
    <property type="entry name" value="ATP_synt_epsi"/>
    <property type="match status" value="1"/>
</dbReference>
<evidence type="ECO:0000256" key="7">
    <source>
        <dbReference type="ARBA" id="ARBA00023065"/>
    </source>
</evidence>
<evidence type="ECO:0000256" key="3">
    <source>
        <dbReference type="ARBA" id="ARBA00005712"/>
    </source>
</evidence>
<dbReference type="SUPFAM" id="SSF51344">
    <property type="entry name" value="Epsilon subunit of F1F0-ATP synthase N-terminal domain"/>
    <property type="match status" value="1"/>
</dbReference>
<dbReference type="InterPro" id="IPR020547">
    <property type="entry name" value="ATP_synth_F1_esu_C"/>
</dbReference>
<dbReference type="RefSeq" id="WP_213527213.1">
    <property type="nucleotide sequence ID" value="NZ_BOVJ01000016.1"/>
</dbReference>
<gene>
    <name evidence="13 18" type="primary">atpC</name>
    <name evidence="18" type="ORF">PACILC2_05310</name>
</gene>
<name>A0ABQ4N1A7_9BACL</name>
<dbReference type="Gene3D" id="2.60.15.10">
    <property type="entry name" value="F0F1 ATP synthase delta/epsilon subunit, N-terminal"/>
    <property type="match status" value="1"/>
</dbReference>
<evidence type="ECO:0000256" key="12">
    <source>
        <dbReference type="ARBA" id="ARBA00031795"/>
    </source>
</evidence>
<dbReference type="NCBIfam" id="NF009980">
    <property type="entry name" value="PRK13446.1"/>
    <property type="match status" value="1"/>
</dbReference>
<evidence type="ECO:0000313" key="19">
    <source>
        <dbReference type="Proteomes" id="UP000680304"/>
    </source>
</evidence>
<keyword evidence="19" id="KW-1185">Reference proteome</keyword>
<feature type="domain" description="ATP synthase epsilon subunit C-terminal" evidence="16">
    <location>
        <begin position="86"/>
        <end position="130"/>
    </location>
</feature>